<evidence type="ECO:0000256" key="5">
    <source>
        <dbReference type="RuleBase" id="RU365068"/>
    </source>
</evidence>
<evidence type="ECO:0000313" key="9">
    <source>
        <dbReference type="Proteomes" id="UP000298390"/>
    </source>
</evidence>
<dbReference type="InterPro" id="IPR001650">
    <property type="entry name" value="Helicase_C-like"/>
</dbReference>
<accession>A0A4Y9Y331</accession>
<keyword evidence="4 5" id="KW-0694">RNA-binding</keyword>
<dbReference type="SUPFAM" id="SSF52540">
    <property type="entry name" value="P-loop containing nucleoside triphosphate hydrolases"/>
    <property type="match status" value="1"/>
</dbReference>
<name>A0A4Y9Y331_9APHY</name>
<evidence type="ECO:0000256" key="2">
    <source>
        <dbReference type="ARBA" id="ARBA00022801"/>
    </source>
</evidence>
<evidence type="ECO:0000256" key="3">
    <source>
        <dbReference type="ARBA" id="ARBA00022840"/>
    </source>
</evidence>
<keyword evidence="5" id="KW-0347">Helicase</keyword>
<evidence type="ECO:0000259" key="7">
    <source>
        <dbReference type="PROSITE" id="PS51194"/>
    </source>
</evidence>
<reference evidence="8 9" key="1">
    <citation type="submission" date="2019-01" db="EMBL/GenBank/DDBJ databases">
        <title>Genome sequencing of the rare red list fungi Fomitopsis rosea.</title>
        <authorList>
            <person name="Buettner E."/>
            <person name="Kellner H."/>
        </authorList>
    </citation>
    <scope>NUCLEOTIDE SEQUENCE [LARGE SCALE GENOMIC DNA]</scope>
    <source>
        <strain evidence="8 9">DSM 105464</strain>
    </source>
</reference>
<evidence type="ECO:0000256" key="1">
    <source>
        <dbReference type="ARBA" id="ARBA00022741"/>
    </source>
</evidence>
<comment type="domain">
    <text evidence="5">The Q motif is unique to and characteristic of the DEAD box family of RNA helicases and controls ATP binding and hydrolysis.</text>
</comment>
<evidence type="ECO:0000256" key="4">
    <source>
        <dbReference type="ARBA" id="ARBA00022884"/>
    </source>
</evidence>
<dbReference type="Proteomes" id="UP000298390">
    <property type="component" value="Unassembled WGS sequence"/>
</dbReference>
<feature type="region of interest" description="Disordered" evidence="6">
    <location>
        <begin position="212"/>
        <end position="234"/>
    </location>
</feature>
<keyword evidence="1 5" id="KW-0547">Nucleotide-binding</keyword>
<dbReference type="SMART" id="SM00490">
    <property type="entry name" value="HELICc"/>
    <property type="match status" value="1"/>
</dbReference>
<gene>
    <name evidence="8" type="ORF">EVJ58_g7603</name>
</gene>
<dbReference type="PROSITE" id="PS51194">
    <property type="entry name" value="HELICASE_CTER"/>
    <property type="match status" value="1"/>
</dbReference>
<dbReference type="InterPro" id="IPR027417">
    <property type="entry name" value="P-loop_NTPase"/>
</dbReference>
<feature type="domain" description="Helicase C-terminal" evidence="7">
    <location>
        <begin position="7"/>
        <end position="164"/>
    </location>
</feature>
<dbReference type="GO" id="GO:0005524">
    <property type="term" value="F:ATP binding"/>
    <property type="evidence" value="ECO:0007669"/>
    <property type="project" value="UniProtKB-UniRule"/>
</dbReference>
<organism evidence="8 9">
    <name type="scientific">Rhodofomes roseus</name>
    <dbReference type="NCBI Taxonomy" id="34475"/>
    <lineage>
        <taxon>Eukaryota</taxon>
        <taxon>Fungi</taxon>
        <taxon>Dikarya</taxon>
        <taxon>Basidiomycota</taxon>
        <taxon>Agaricomycotina</taxon>
        <taxon>Agaricomycetes</taxon>
        <taxon>Polyporales</taxon>
        <taxon>Rhodofomes</taxon>
    </lineage>
</organism>
<protein>
    <recommendedName>
        <fullName evidence="5">ATP-dependent RNA helicase</fullName>
        <ecNumber evidence="5">3.6.4.13</ecNumber>
    </recommendedName>
</protein>
<dbReference type="AlphaFoldDB" id="A0A4Y9Y331"/>
<comment type="catalytic activity">
    <reaction evidence="5">
        <text>ATP + H2O = ADP + phosphate + H(+)</text>
        <dbReference type="Rhea" id="RHEA:13065"/>
        <dbReference type="ChEBI" id="CHEBI:15377"/>
        <dbReference type="ChEBI" id="CHEBI:15378"/>
        <dbReference type="ChEBI" id="CHEBI:30616"/>
        <dbReference type="ChEBI" id="CHEBI:43474"/>
        <dbReference type="ChEBI" id="CHEBI:456216"/>
        <dbReference type="EC" id="3.6.4.13"/>
    </reaction>
</comment>
<comment type="caution">
    <text evidence="8">The sequence shown here is derived from an EMBL/GenBank/DDBJ whole genome shotgun (WGS) entry which is preliminary data.</text>
</comment>
<keyword evidence="3 5" id="KW-0067">ATP-binding</keyword>
<evidence type="ECO:0000313" key="8">
    <source>
        <dbReference type="EMBL" id="TFY56502.1"/>
    </source>
</evidence>
<dbReference type="EMBL" id="SEKV01000499">
    <property type="protein sequence ID" value="TFY56502.1"/>
    <property type="molecule type" value="Genomic_DNA"/>
</dbReference>
<feature type="region of interest" description="Disordered" evidence="6">
    <location>
        <begin position="156"/>
        <end position="180"/>
    </location>
</feature>
<dbReference type="GO" id="GO:0003724">
    <property type="term" value="F:RNA helicase activity"/>
    <property type="evidence" value="ECO:0007669"/>
    <property type="project" value="UniProtKB-EC"/>
</dbReference>
<sequence>MEYPINSFASLFAFIPENIRTAEDLPKTIFYFPTRRQARRACSILRALLPRAHRKCLRIFTSVLSEEYKTAVLEQFRNGSVRWLLCTDAAGMGCDIPDIIWVIIYGVEDLPSAFQKGGRAVRQPGLFGTMVWLVQDWAFDPNPQAVAVVPDAMQEADPHGKAKTKKAAKPAKPARDVNAEKRAKLDAATSWIQFIRAKGVNSSASSSLTSRRFRIVSQSPTSKRSSEATTSLTRPRMFVNNPTITFIVPATDASS</sequence>
<comment type="similarity">
    <text evidence="5">Belongs to the DEAD box helicase family.</text>
</comment>
<dbReference type="Gene3D" id="3.40.50.300">
    <property type="entry name" value="P-loop containing nucleotide triphosphate hydrolases"/>
    <property type="match status" value="1"/>
</dbReference>
<keyword evidence="2 5" id="KW-0378">Hydrolase</keyword>
<comment type="function">
    <text evidence="5">RNA helicase.</text>
</comment>
<dbReference type="PANTHER" id="PTHR24031">
    <property type="entry name" value="RNA HELICASE"/>
    <property type="match status" value="1"/>
</dbReference>
<dbReference type="Pfam" id="PF00271">
    <property type="entry name" value="Helicase_C"/>
    <property type="match status" value="1"/>
</dbReference>
<evidence type="ECO:0000256" key="6">
    <source>
        <dbReference type="SAM" id="MobiDB-lite"/>
    </source>
</evidence>
<dbReference type="EC" id="3.6.4.13" evidence="5"/>
<dbReference type="GO" id="GO:0016787">
    <property type="term" value="F:hydrolase activity"/>
    <property type="evidence" value="ECO:0007669"/>
    <property type="project" value="UniProtKB-KW"/>
</dbReference>
<feature type="compositionally biased region" description="Polar residues" evidence="6">
    <location>
        <begin position="216"/>
        <end position="233"/>
    </location>
</feature>
<dbReference type="GO" id="GO:0003723">
    <property type="term" value="F:RNA binding"/>
    <property type="evidence" value="ECO:0007669"/>
    <property type="project" value="UniProtKB-UniRule"/>
</dbReference>
<proteinExistence type="inferred from homology"/>